<sequence>MTIIPQEVTMKKKIIFLLLLLTPLLATSVSAYTFLGGKHSKTNLRVVVKSGTKSKYEDFIYDAARDWSNTPTKINMSVYLGGGGDIYFGGDNYGNTDWNARCTNFREYIWYGDYTTSSIEMNYDLMDSRSNLYNTATINHELGHALGLDHVDDSYQIMYHTGNPARKVYTPQSDDIDGVNALYGK</sequence>
<dbReference type="AlphaFoldDB" id="A0AAP9DTJ6"/>
<dbReference type="SUPFAM" id="SSF55486">
    <property type="entry name" value="Metalloproteases ('zincins'), catalytic domain"/>
    <property type="match status" value="1"/>
</dbReference>
<dbReference type="Pfam" id="PF00413">
    <property type="entry name" value="Peptidase_M10"/>
    <property type="match status" value="1"/>
</dbReference>
<dbReference type="GO" id="GO:0031012">
    <property type="term" value="C:extracellular matrix"/>
    <property type="evidence" value="ECO:0007669"/>
    <property type="project" value="InterPro"/>
</dbReference>
<evidence type="ECO:0000256" key="1">
    <source>
        <dbReference type="ARBA" id="ARBA00022670"/>
    </source>
</evidence>
<evidence type="ECO:0000313" key="7">
    <source>
        <dbReference type="Proteomes" id="UP000315377"/>
    </source>
</evidence>
<dbReference type="GO" id="GO:0008270">
    <property type="term" value="F:zinc ion binding"/>
    <property type="evidence" value="ECO:0007669"/>
    <property type="project" value="InterPro"/>
</dbReference>
<proteinExistence type="predicted"/>
<evidence type="ECO:0000256" key="4">
    <source>
        <dbReference type="ARBA" id="ARBA00022833"/>
    </source>
</evidence>
<evidence type="ECO:0000256" key="2">
    <source>
        <dbReference type="ARBA" id="ARBA00022723"/>
    </source>
</evidence>
<dbReference type="GO" id="GO:0004222">
    <property type="term" value="F:metalloendopeptidase activity"/>
    <property type="evidence" value="ECO:0007669"/>
    <property type="project" value="InterPro"/>
</dbReference>
<gene>
    <name evidence="6" type="ORF">FLT43_11230</name>
</gene>
<keyword evidence="2" id="KW-0479">Metal-binding</keyword>
<keyword evidence="3" id="KW-0378">Hydrolase</keyword>
<dbReference type="PRINTS" id="PR00138">
    <property type="entry name" value="MATRIXIN"/>
</dbReference>
<keyword evidence="1" id="KW-0645">Protease</keyword>
<evidence type="ECO:0000256" key="3">
    <source>
        <dbReference type="ARBA" id="ARBA00022801"/>
    </source>
</evidence>
<evidence type="ECO:0000259" key="5">
    <source>
        <dbReference type="SMART" id="SM00235"/>
    </source>
</evidence>
<dbReference type="EMBL" id="CP041405">
    <property type="protein sequence ID" value="QDM44006.1"/>
    <property type="molecule type" value="Genomic_DNA"/>
</dbReference>
<keyword evidence="6" id="KW-0482">Metalloprotease</keyword>
<dbReference type="InterPro" id="IPR024079">
    <property type="entry name" value="MetalloPept_cat_dom_sf"/>
</dbReference>
<dbReference type="InterPro" id="IPR021190">
    <property type="entry name" value="Pept_M10A"/>
</dbReference>
<dbReference type="InterPro" id="IPR006026">
    <property type="entry name" value="Peptidase_Metallo"/>
</dbReference>
<dbReference type="Gene3D" id="3.40.390.10">
    <property type="entry name" value="Collagenase (Catalytic Domain)"/>
    <property type="match status" value="1"/>
</dbReference>
<name>A0AAP9DTJ6_PANTH</name>
<dbReference type="SMART" id="SM00235">
    <property type="entry name" value="ZnMc"/>
    <property type="match status" value="1"/>
</dbReference>
<dbReference type="Proteomes" id="UP000315377">
    <property type="component" value="Chromosome"/>
</dbReference>
<organism evidence="6 7">
    <name type="scientific">Paenibacillus thiaminolyticus</name>
    <name type="common">Bacillus thiaminolyticus</name>
    <dbReference type="NCBI Taxonomy" id="49283"/>
    <lineage>
        <taxon>Bacteria</taxon>
        <taxon>Bacillati</taxon>
        <taxon>Bacillota</taxon>
        <taxon>Bacilli</taxon>
        <taxon>Bacillales</taxon>
        <taxon>Paenibacillaceae</taxon>
        <taxon>Paenibacillus</taxon>
    </lineage>
</organism>
<protein>
    <submittedName>
        <fullName evidence="6">Matrixin family metalloprotease</fullName>
    </submittedName>
</protein>
<dbReference type="GO" id="GO:0006508">
    <property type="term" value="P:proteolysis"/>
    <property type="evidence" value="ECO:0007669"/>
    <property type="project" value="UniProtKB-KW"/>
</dbReference>
<reference evidence="6 7" key="1">
    <citation type="submission" date="2019-07" db="EMBL/GenBank/DDBJ databases">
        <title>Paenibacillus thiaminolyticus NRRL B-4156.</title>
        <authorList>
            <person name="Hehnly C."/>
            <person name="Zhang L."/>
        </authorList>
    </citation>
    <scope>NUCLEOTIDE SEQUENCE [LARGE SCALE GENOMIC DNA]</scope>
    <source>
        <strain evidence="6 7">NRRL B-4156</strain>
    </source>
</reference>
<keyword evidence="4" id="KW-0862">Zinc</keyword>
<accession>A0AAP9DTJ6</accession>
<dbReference type="InterPro" id="IPR001818">
    <property type="entry name" value="Pept_M10_metallopeptidase"/>
</dbReference>
<evidence type="ECO:0000313" key="6">
    <source>
        <dbReference type="EMBL" id="QDM44006.1"/>
    </source>
</evidence>
<feature type="domain" description="Peptidase metallopeptidase" evidence="5">
    <location>
        <begin position="35"/>
        <end position="185"/>
    </location>
</feature>